<sequence length="301" mass="33561">MSSGRIICFYVLVLYVLTGASGLKCYIGKFNKELQTIDTQKLCAVYIALDCLNEPEGYFDVGYADIRTSLCVKTLFHYVCYCDTDYCNMDFPTLQELWKKSPDNDKKSDFSKCIMKVSRERKFALETRSTIATESIVTTTTESNTTEKEHTTYTTTSHQPGTIEETTEEPGALKGSEQEKNGDKGGKESGDIDMDFIIFLILVIVAAILLIAIIPTLIGCIIMKSKRDKSRRQARDERAKSLRSNKSRKSDKSAKTTSTKSAKTGSSMKSHGNSTRSGDDSAKNNRSNITTRSSRKEQSGR</sequence>
<name>A0ABR1E7G4_NECAM</name>
<dbReference type="EMBL" id="JAVFWL010000005">
    <property type="protein sequence ID" value="KAK6758630.1"/>
    <property type="molecule type" value="Genomic_DNA"/>
</dbReference>
<keyword evidence="3" id="KW-0732">Signal</keyword>
<evidence type="ECO:0000256" key="2">
    <source>
        <dbReference type="SAM" id="Phobius"/>
    </source>
</evidence>
<keyword evidence="2" id="KW-0472">Membrane</keyword>
<feature type="transmembrane region" description="Helical" evidence="2">
    <location>
        <begin position="196"/>
        <end position="222"/>
    </location>
</feature>
<feature type="region of interest" description="Disordered" evidence="1">
    <location>
        <begin position="226"/>
        <end position="301"/>
    </location>
</feature>
<comment type="caution">
    <text evidence="4">The sequence shown here is derived from an EMBL/GenBank/DDBJ whole genome shotgun (WGS) entry which is preliminary data.</text>
</comment>
<gene>
    <name evidence="4" type="primary">Necator_chrV.g20866</name>
    <name evidence="4" type="ORF">RB195_016073</name>
</gene>
<evidence type="ECO:0000256" key="1">
    <source>
        <dbReference type="SAM" id="MobiDB-lite"/>
    </source>
</evidence>
<evidence type="ECO:0000313" key="4">
    <source>
        <dbReference type="EMBL" id="KAK6758630.1"/>
    </source>
</evidence>
<dbReference type="Proteomes" id="UP001303046">
    <property type="component" value="Unassembled WGS sequence"/>
</dbReference>
<keyword evidence="5" id="KW-1185">Reference proteome</keyword>
<keyword evidence="2" id="KW-1133">Transmembrane helix</keyword>
<feature type="compositionally biased region" description="Basic and acidic residues" evidence="1">
    <location>
        <begin position="231"/>
        <end position="240"/>
    </location>
</feature>
<feature type="chain" id="PRO_5047442393" evidence="3">
    <location>
        <begin position="23"/>
        <end position="301"/>
    </location>
</feature>
<feature type="compositionally biased region" description="Low complexity" evidence="1">
    <location>
        <begin position="255"/>
        <end position="270"/>
    </location>
</feature>
<keyword evidence="2" id="KW-0812">Transmembrane</keyword>
<feature type="region of interest" description="Disordered" evidence="1">
    <location>
        <begin position="136"/>
        <end position="187"/>
    </location>
</feature>
<organism evidence="4 5">
    <name type="scientific">Necator americanus</name>
    <name type="common">Human hookworm</name>
    <dbReference type="NCBI Taxonomy" id="51031"/>
    <lineage>
        <taxon>Eukaryota</taxon>
        <taxon>Metazoa</taxon>
        <taxon>Ecdysozoa</taxon>
        <taxon>Nematoda</taxon>
        <taxon>Chromadorea</taxon>
        <taxon>Rhabditida</taxon>
        <taxon>Rhabditina</taxon>
        <taxon>Rhabditomorpha</taxon>
        <taxon>Strongyloidea</taxon>
        <taxon>Ancylostomatidae</taxon>
        <taxon>Bunostominae</taxon>
        <taxon>Necator</taxon>
    </lineage>
</organism>
<proteinExistence type="predicted"/>
<feature type="signal peptide" evidence="3">
    <location>
        <begin position="1"/>
        <end position="22"/>
    </location>
</feature>
<feature type="compositionally biased region" description="Basic and acidic residues" evidence="1">
    <location>
        <begin position="176"/>
        <end position="187"/>
    </location>
</feature>
<evidence type="ECO:0000256" key="3">
    <source>
        <dbReference type="SAM" id="SignalP"/>
    </source>
</evidence>
<protein>
    <submittedName>
        <fullName evidence="4">Uncharacterized protein</fullName>
    </submittedName>
</protein>
<reference evidence="4 5" key="1">
    <citation type="submission" date="2023-08" db="EMBL/GenBank/DDBJ databases">
        <title>A Necator americanus chromosomal reference genome.</title>
        <authorList>
            <person name="Ilik V."/>
            <person name="Petrzelkova K.J."/>
            <person name="Pardy F."/>
            <person name="Fuh T."/>
            <person name="Niatou-Singa F.S."/>
            <person name="Gouil Q."/>
            <person name="Baker L."/>
            <person name="Ritchie M.E."/>
            <person name="Jex A.R."/>
            <person name="Gazzola D."/>
            <person name="Li H."/>
            <person name="Toshio Fujiwara R."/>
            <person name="Zhan B."/>
            <person name="Aroian R.V."/>
            <person name="Pafco B."/>
            <person name="Schwarz E.M."/>
        </authorList>
    </citation>
    <scope>NUCLEOTIDE SEQUENCE [LARGE SCALE GENOMIC DNA]</scope>
    <source>
        <strain evidence="4 5">Aroian</strain>
        <tissue evidence="4">Whole animal</tissue>
    </source>
</reference>
<accession>A0ABR1E7G4</accession>
<evidence type="ECO:0000313" key="5">
    <source>
        <dbReference type="Proteomes" id="UP001303046"/>
    </source>
</evidence>